<dbReference type="EMBL" id="MU839837">
    <property type="protein sequence ID" value="KAK1753611.1"/>
    <property type="molecule type" value="Genomic_DNA"/>
</dbReference>
<accession>A0AAJ0F3L6</accession>
<comment type="caution">
    <text evidence="1">The sequence shown here is derived from an EMBL/GenBank/DDBJ whole genome shotgun (WGS) entry which is preliminary data.</text>
</comment>
<proteinExistence type="predicted"/>
<dbReference type="SUPFAM" id="SSF52540">
    <property type="entry name" value="P-loop containing nucleoside triphosphate hydrolases"/>
    <property type="match status" value="1"/>
</dbReference>
<dbReference type="Proteomes" id="UP001239445">
    <property type="component" value="Unassembled WGS sequence"/>
</dbReference>
<name>A0AAJ0F3L6_9PEZI</name>
<gene>
    <name evidence="1" type="ORF">QBC47DRAFT_415389</name>
</gene>
<dbReference type="InterPro" id="IPR027417">
    <property type="entry name" value="P-loop_NTPase"/>
</dbReference>
<sequence>MAGDTIILLIGSRGSGKTSFVKFAGGIGVDPSPTTACRAYGIEGKSFSSFTVIDTPGLDDLPSGNLAILKDIAQTLVTLGSPKVTGAIFFHRITDTRLGGSARSHLDIFRNLCGDGFAEQAAFVTTMWNTIGRSGLQKYQLLESELRVKHFSIGPGGNASFRFGNSRVSAVEVLEHFADRPARRQLLFAEEVTRFGSSLSGMRKTSAGVAVMRKSGGGKCVIL</sequence>
<protein>
    <submittedName>
        <fullName evidence="1">Nucleolar GTP-binding protein 1</fullName>
    </submittedName>
</protein>
<evidence type="ECO:0000313" key="1">
    <source>
        <dbReference type="EMBL" id="KAK1753611.1"/>
    </source>
</evidence>
<evidence type="ECO:0000313" key="2">
    <source>
        <dbReference type="Proteomes" id="UP001239445"/>
    </source>
</evidence>
<reference evidence="1" key="1">
    <citation type="submission" date="2023-06" db="EMBL/GenBank/DDBJ databases">
        <title>Genome-scale phylogeny and comparative genomics of the fungal order Sordariales.</title>
        <authorList>
            <consortium name="Lawrence Berkeley National Laboratory"/>
            <person name="Hensen N."/>
            <person name="Bonometti L."/>
            <person name="Westerberg I."/>
            <person name="Brannstrom I.O."/>
            <person name="Guillou S."/>
            <person name="Cros-Aarteil S."/>
            <person name="Calhoun S."/>
            <person name="Haridas S."/>
            <person name="Kuo A."/>
            <person name="Mondo S."/>
            <person name="Pangilinan J."/>
            <person name="Riley R."/>
            <person name="Labutti K."/>
            <person name="Andreopoulos B."/>
            <person name="Lipzen A."/>
            <person name="Chen C."/>
            <person name="Yanf M."/>
            <person name="Daum C."/>
            <person name="Ng V."/>
            <person name="Clum A."/>
            <person name="Steindorff A."/>
            <person name="Ohm R."/>
            <person name="Martin F."/>
            <person name="Silar P."/>
            <person name="Natvig D."/>
            <person name="Lalanne C."/>
            <person name="Gautier V."/>
            <person name="Ament-Velasquez S.L."/>
            <person name="Kruys A."/>
            <person name="Hutchinson M.I."/>
            <person name="Powell A.J."/>
            <person name="Barry K."/>
            <person name="Miller A.N."/>
            <person name="Grigoriev I.V."/>
            <person name="Debuchy R."/>
            <person name="Gladieux P."/>
            <person name="Thoren M.H."/>
            <person name="Johannesson H."/>
        </authorList>
    </citation>
    <scope>NUCLEOTIDE SEQUENCE</scope>
    <source>
        <strain evidence="1">PSN4</strain>
    </source>
</reference>
<organism evidence="1 2">
    <name type="scientific">Echria macrotheca</name>
    <dbReference type="NCBI Taxonomy" id="438768"/>
    <lineage>
        <taxon>Eukaryota</taxon>
        <taxon>Fungi</taxon>
        <taxon>Dikarya</taxon>
        <taxon>Ascomycota</taxon>
        <taxon>Pezizomycotina</taxon>
        <taxon>Sordariomycetes</taxon>
        <taxon>Sordariomycetidae</taxon>
        <taxon>Sordariales</taxon>
        <taxon>Schizotheciaceae</taxon>
        <taxon>Echria</taxon>
    </lineage>
</organism>
<dbReference type="Gene3D" id="3.40.50.300">
    <property type="entry name" value="P-loop containing nucleotide triphosphate hydrolases"/>
    <property type="match status" value="1"/>
</dbReference>
<dbReference type="AlphaFoldDB" id="A0AAJ0F3L6"/>
<dbReference type="CDD" id="cd00882">
    <property type="entry name" value="Ras_like_GTPase"/>
    <property type="match status" value="1"/>
</dbReference>
<keyword evidence="2" id="KW-1185">Reference proteome</keyword>